<dbReference type="RefSeq" id="WP_063183560.1">
    <property type="nucleotide sequence ID" value="NZ_LQRA01000059.1"/>
</dbReference>
<evidence type="ECO:0000256" key="2">
    <source>
        <dbReference type="ARBA" id="ARBA00022448"/>
    </source>
</evidence>
<dbReference type="PANTHER" id="PTHR30193:SF37">
    <property type="entry name" value="INNER MEMBRANE ABC TRANSPORTER PERMEASE PROTEIN YCJO"/>
    <property type="match status" value="1"/>
</dbReference>
<dbReference type="CDD" id="cd06261">
    <property type="entry name" value="TM_PBP2"/>
    <property type="match status" value="1"/>
</dbReference>
<evidence type="ECO:0000256" key="1">
    <source>
        <dbReference type="ARBA" id="ARBA00004651"/>
    </source>
</evidence>
<dbReference type="InterPro" id="IPR051393">
    <property type="entry name" value="ABC_transporter_permease"/>
</dbReference>
<dbReference type="GO" id="GO:0005886">
    <property type="term" value="C:plasma membrane"/>
    <property type="evidence" value="ECO:0007669"/>
    <property type="project" value="UniProtKB-SubCell"/>
</dbReference>
<feature type="transmembrane region" description="Helical" evidence="7">
    <location>
        <begin position="71"/>
        <end position="92"/>
    </location>
</feature>
<keyword evidence="10" id="KW-1185">Reference proteome</keyword>
<evidence type="ECO:0000313" key="10">
    <source>
        <dbReference type="Proteomes" id="UP000076563"/>
    </source>
</evidence>
<evidence type="ECO:0000256" key="5">
    <source>
        <dbReference type="ARBA" id="ARBA00022989"/>
    </source>
</evidence>
<comment type="caution">
    <text evidence="9">The sequence shown here is derived from an EMBL/GenBank/DDBJ whole genome shotgun (WGS) entry which is preliminary data.</text>
</comment>
<feature type="transmembrane region" description="Helical" evidence="7">
    <location>
        <begin position="104"/>
        <end position="124"/>
    </location>
</feature>
<sequence>MSRWRLHTAAYALLLPFLLFYVLFMLLPLGLGLFVSLYNWSFTGDKLFVALDNYKDLLMDSDFWASLWHTFYFVIISTPTLVILGLLLALLVNLKLRGSWLFQTVYFLPNLLSIAVVTAVWSIMFQPYTGLINAGLHFLGMEDEIFWLTDPGYAWYSILTATAWWTVGFNMILFLAGLQEIPKDLYEAASLDGADRKQQLWYVTIPMLRRVTVLVTILQVIASFKIFGQVWLMTKGGPGNATRTVVQYIYETGFRQQNMGLASAMSYVLMIVTLFIVILQFRLMNEKEKVGGTS</sequence>
<feature type="domain" description="ABC transmembrane type-1" evidence="8">
    <location>
        <begin position="67"/>
        <end position="280"/>
    </location>
</feature>
<dbReference type="eggNOG" id="COG1175">
    <property type="taxonomic scope" value="Bacteria"/>
</dbReference>
<comment type="similarity">
    <text evidence="7">Belongs to the binding-protein-dependent transport system permease family.</text>
</comment>
<evidence type="ECO:0000256" key="4">
    <source>
        <dbReference type="ARBA" id="ARBA00022692"/>
    </source>
</evidence>
<name>A0A161S0U7_9BACL</name>
<evidence type="ECO:0000256" key="6">
    <source>
        <dbReference type="ARBA" id="ARBA00023136"/>
    </source>
</evidence>
<evidence type="ECO:0000256" key="7">
    <source>
        <dbReference type="RuleBase" id="RU363032"/>
    </source>
</evidence>
<dbReference type="PANTHER" id="PTHR30193">
    <property type="entry name" value="ABC TRANSPORTER PERMEASE PROTEIN"/>
    <property type="match status" value="1"/>
</dbReference>
<keyword evidence="5 7" id="KW-1133">Transmembrane helix</keyword>
<dbReference type="GO" id="GO:0055085">
    <property type="term" value="P:transmembrane transport"/>
    <property type="evidence" value="ECO:0007669"/>
    <property type="project" value="InterPro"/>
</dbReference>
<feature type="transmembrane region" description="Helical" evidence="7">
    <location>
        <begin position="153"/>
        <end position="176"/>
    </location>
</feature>
<dbReference type="InterPro" id="IPR000515">
    <property type="entry name" value="MetI-like"/>
</dbReference>
<accession>A0A161S0U7</accession>
<dbReference type="OrthoDB" id="9787541at2"/>
<comment type="subcellular location">
    <subcellularLocation>
        <location evidence="1 7">Cell membrane</location>
        <topology evidence="1 7">Multi-pass membrane protein</topology>
    </subcellularLocation>
</comment>
<evidence type="ECO:0000259" key="8">
    <source>
        <dbReference type="PROSITE" id="PS50928"/>
    </source>
</evidence>
<dbReference type="STRING" id="1007103.GCA_000213315_06661"/>
<keyword evidence="4 7" id="KW-0812">Transmembrane</keyword>
<gene>
    <name evidence="9" type="ORF">AV654_20845</name>
</gene>
<dbReference type="AlphaFoldDB" id="A0A161S0U7"/>
<dbReference type="PROSITE" id="PS50928">
    <property type="entry name" value="ABC_TM1"/>
    <property type="match status" value="1"/>
</dbReference>
<dbReference type="InterPro" id="IPR035906">
    <property type="entry name" value="MetI-like_sf"/>
</dbReference>
<dbReference type="Pfam" id="PF00528">
    <property type="entry name" value="BPD_transp_1"/>
    <property type="match status" value="1"/>
</dbReference>
<evidence type="ECO:0000313" key="9">
    <source>
        <dbReference type="EMBL" id="KZE77709.1"/>
    </source>
</evidence>
<feature type="transmembrane region" description="Helical" evidence="7">
    <location>
        <begin position="211"/>
        <end position="232"/>
    </location>
</feature>
<feature type="transmembrane region" description="Helical" evidence="7">
    <location>
        <begin position="12"/>
        <end position="38"/>
    </location>
</feature>
<dbReference type="SUPFAM" id="SSF161098">
    <property type="entry name" value="MetI-like"/>
    <property type="match status" value="1"/>
</dbReference>
<keyword evidence="2 7" id="KW-0813">Transport</keyword>
<organism evidence="9 10">
    <name type="scientific">Paenibacillus elgii</name>
    <dbReference type="NCBI Taxonomy" id="189691"/>
    <lineage>
        <taxon>Bacteria</taxon>
        <taxon>Bacillati</taxon>
        <taxon>Bacillota</taxon>
        <taxon>Bacilli</taxon>
        <taxon>Bacillales</taxon>
        <taxon>Paenibacillaceae</taxon>
        <taxon>Paenibacillus</taxon>
    </lineage>
</organism>
<evidence type="ECO:0000256" key="3">
    <source>
        <dbReference type="ARBA" id="ARBA00022475"/>
    </source>
</evidence>
<keyword evidence="6 7" id="KW-0472">Membrane</keyword>
<proteinExistence type="inferred from homology"/>
<feature type="transmembrane region" description="Helical" evidence="7">
    <location>
        <begin position="259"/>
        <end position="279"/>
    </location>
</feature>
<reference evidence="10" key="1">
    <citation type="submission" date="2016-01" db="EMBL/GenBank/DDBJ databases">
        <title>Draft genome of Chromobacterium sp. F49.</title>
        <authorList>
            <person name="Hong K.W."/>
        </authorList>
    </citation>
    <scope>NUCLEOTIDE SEQUENCE [LARGE SCALE GENOMIC DNA]</scope>
    <source>
        <strain evidence="10">M63</strain>
    </source>
</reference>
<keyword evidence="3" id="KW-1003">Cell membrane</keyword>
<protein>
    <submittedName>
        <fullName evidence="9">Sugar ABC transporter permease</fullName>
    </submittedName>
</protein>
<dbReference type="Proteomes" id="UP000076563">
    <property type="component" value="Unassembled WGS sequence"/>
</dbReference>
<dbReference type="Gene3D" id="1.10.3720.10">
    <property type="entry name" value="MetI-like"/>
    <property type="match status" value="1"/>
</dbReference>
<dbReference type="EMBL" id="LQRA01000059">
    <property type="protein sequence ID" value="KZE77709.1"/>
    <property type="molecule type" value="Genomic_DNA"/>
</dbReference>